<dbReference type="PANTHER" id="PTHR10190:SF16">
    <property type="entry name" value="DEVELOPMENTAL PROTEIN EYES ABSENT"/>
    <property type="match status" value="1"/>
</dbReference>
<dbReference type="STRING" id="299467.A0A443SCX7"/>
<keyword evidence="3 6" id="KW-0460">Magnesium</keyword>
<proteinExistence type="inferred from homology"/>
<gene>
    <name evidence="7" type="ORF">B4U80_02948</name>
</gene>
<evidence type="ECO:0000313" key="8">
    <source>
        <dbReference type="Proteomes" id="UP000288716"/>
    </source>
</evidence>
<dbReference type="GO" id="GO:0045739">
    <property type="term" value="P:positive regulation of DNA repair"/>
    <property type="evidence" value="ECO:0007669"/>
    <property type="project" value="TreeGrafter"/>
</dbReference>
<comment type="similarity">
    <text evidence="1 6">Belongs to the HAD-like hydrolase superfamily. EYA family.</text>
</comment>
<comment type="cofactor">
    <cofactor evidence="6">
        <name>Mg(2+)</name>
        <dbReference type="ChEBI" id="CHEBI:18420"/>
    </cofactor>
    <text evidence="6">Binds 1 Mg(2+) ion per subunit.</text>
</comment>
<evidence type="ECO:0000256" key="6">
    <source>
        <dbReference type="RuleBase" id="RU362036"/>
    </source>
</evidence>
<dbReference type="Gene3D" id="3.40.50.12350">
    <property type="match status" value="1"/>
</dbReference>
<dbReference type="EMBL" id="NCKV01003749">
    <property type="protein sequence ID" value="RWS25398.1"/>
    <property type="molecule type" value="Genomic_DNA"/>
</dbReference>
<dbReference type="VEuPathDB" id="VectorBase:LDEU006641"/>
<dbReference type="GO" id="GO:0030154">
    <property type="term" value="P:cell differentiation"/>
    <property type="evidence" value="ECO:0007669"/>
    <property type="project" value="TreeGrafter"/>
</dbReference>
<reference evidence="7 8" key="1">
    <citation type="journal article" date="2018" name="Gigascience">
        <title>Genomes of trombidid mites reveal novel predicted allergens and laterally-transferred genes associated with secondary metabolism.</title>
        <authorList>
            <person name="Dong X."/>
            <person name="Chaisiri K."/>
            <person name="Xia D."/>
            <person name="Armstrong S.D."/>
            <person name="Fang Y."/>
            <person name="Donnelly M.J."/>
            <person name="Kadowaki T."/>
            <person name="McGarry J.W."/>
            <person name="Darby A.C."/>
            <person name="Makepeace B.L."/>
        </authorList>
    </citation>
    <scope>NUCLEOTIDE SEQUENCE [LARGE SCALE GENOMIC DNA]</scope>
    <source>
        <strain evidence="7">UoL-UT</strain>
    </source>
</reference>
<evidence type="ECO:0000313" key="7">
    <source>
        <dbReference type="EMBL" id="RWS25398.1"/>
    </source>
</evidence>
<evidence type="ECO:0000256" key="1">
    <source>
        <dbReference type="ARBA" id="ARBA00010501"/>
    </source>
</evidence>
<dbReference type="OrthoDB" id="167668at2759"/>
<keyword evidence="6" id="KW-0805">Transcription regulation</keyword>
<keyword evidence="8" id="KW-1185">Reference proteome</keyword>
<organism evidence="7 8">
    <name type="scientific">Leptotrombidium deliense</name>
    <dbReference type="NCBI Taxonomy" id="299467"/>
    <lineage>
        <taxon>Eukaryota</taxon>
        <taxon>Metazoa</taxon>
        <taxon>Ecdysozoa</taxon>
        <taxon>Arthropoda</taxon>
        <taxon>Chelicerata</taxon>
        <taxon>Arachnida</taxon>
        <taxon>Acari</taxon>
        <taxon>Acariformes</taxon>
        <taxon>Trombidiformes</taxon>
        <taxon>Prostigmata</taxon>
        <taxon>Anystina</taxon>
        <taxon>Parasitengona</taxon>
        <taxon>Trombiculoidea</taxon>
        <taxon>Trombiculidae</taxon>
        <taxon>Leptotrombidium</taxon>
    </lineage>
</organism>
<keyword evidence="6" id="KW-0479">Metal-binding</keyword>
<evidence type="ECO:0000256" key="2">
    <source>
        <dbReference type="ARBA" id="ARBA00022801"/>
    </source>
</evidence>
<dbReference type="InterPro" id="IPR028472">
    <property type="entry name" value="EYA"/>
</dbReference>
<keyword evidence="2 6" id="KW-0378">Hydrolase</keyword>
<dbReference type="AlphaFoldDB" id="A0A443SCX7"/>
<dbReference type="GO" id="GO:0005634">
    <property type="term" value="C:nucleus"/>
    <property type="evidence" value="ECO:0007669"/>
    <property type="project" value="TreeGrafter"/>
</dbReference>
<protein>
    <recommendedName>
        <fullName evidence="6">Eyes absent homolog</fullName>
        <ecNumber evidence="6">3.1.3.48</ecNumber>
    </recommendedName>
</protein>
<evidence type="ECO:0000256" key="3">
    <source>
        <dbReference type="ARBA" id="ARBA00022842"/>
    </source>
</evidence>
<dbReference type="EC" id="3.1.3.48" evidence="6"/>
<comment type="caution">
    <text evidence="7">The sequence shown here is derived from an EMBL/GenBank/DDBJ whole genome shotgun (WGS) entry which is preliminary data.</text>
</comment>
<comment type="catalytic activity">
    <reaction evidence="5 6">
        <text>O-phospho-L-tyrosyl-[protein] + H2O = L-tyrosyl-[protein] + phosphate</text>
        <dbReference type="Rhea" id="RHEA:10684"/>
        <dbReference type="Rhea" id="RHEA-COMP:10136"/>
        <dbReference type="Rhea" id="RHEA-COMP:20101"/>
        <dbReference type="ChEBI" id="CHEBI:15377"/>
        <dbReference type="ChEBI" id="CHEBI:43474"/>
        <dbReference type="ChEBI" id="CHEBI:46858"/>
        <dbReference type="ChEBI" id="CHEBI:61978"/>
        <dbReference type="EC" id="3.1.3.48"/>
    </reaction>
</comment>
<dbReference type="Proteomes" id="UP000288716">
    <property type="component" value="Unassembled WGS sequence"/>
</dbReference>
<dbReference type="InterPro" id="IPR038102">
    <property type="entry name" value="EYA_dom_sf"/>
</dbReference>
<name>A0A443SCX7_9ACAR</name>
<keyword evidence="6" id="KW-0804">Transcription</keyword>
<keyword evidence="4 6" id="KW-0904">Protein phosphatase</keyword>
<evidence type="ECO:0000256" key="5">
    <source>
        <dbReference type="ARBA" id="ARBA00051722"/>
    </source>
</evidence>
<dbReference type="GO" id="GO:0046872">
    <property type="term" value="F:metal ion binding"/>
    <property type="evidence" value="ECO:0007669"/>
    <property type="project" value="UniProtKB-KW"/>
</dbReference>
<accession>A0A443SCX7</accession>
<dbReference type="GO" id="GO:0004725">
    <property type="term" value="F:protein tyrosine phosphatase activity"/>
    <property type="evidence" value="ECO:0007669"/>
    <property type="project" value="UniProtKB-EC"/>
</dbReference>
<dbReference type="GO" id="GO:2001240">
    <property type="term" value="P:negative regulation of extrinsic apoptotic signaling pathway in absence of ligand"/>
    <property type="evidence" value="ECO:0007669"/>
    <property type="project" value="TreeGrafter"/>
</dbReference>
<dbReference type="PANTHER" id="PTHR10190">
    <property type="entry name" value="EYES ABSENT"/>
    <property type="match status" value="1"/>
</dbReference>
<evidence type="ECO:0000256" key="4">
    <source>
        <dbReference type="ARBA" id="ARBA00022912"/>
    </source>
</evidence>
<sequence length="135" mass="15523">MFVVFVLQDPTMCTNLGLKMEEMIFNLADVYFFFNDLEDCDQVHIDETLSDDNGQDLGNYNFQSDGFHDASRNSGLGCLPNSGSRNGIDWMRKLAFRYRRIKEIYTQNRSNVEGKINKFHAFIVFAILTTTNAIT</sequence>